<sequence>MFGTADPWQYYPKYSPPVGAFSTSQALPLRRYEDLPLQAIRPARPLSTGTPSPTSTSPKLSAMRIGDSSSEQSDAMAGTPPLTQCFMHPHASPLSIARPCATPDDNMSALAPGQKDKLGRVMIEPDGSSWHLAKDAARAYKDCVRRLYTQAYHSWSEISNSI</sequence>
<evidence type="ECO:0000256" key="1">
    <source>
        <dbReference type="SAM" id="MobiDB-lite"/>
    </source>
</evidence>
<protein>
    <submittedName>
        <fullName evidence="2">Uncharacterized protein</fullName>
    </submittedName>
</protein>
<organism evidence="2 3">
    <name type="scientific">Solanum verrucosum</name>
    <dbReference type="NCBI Taxonomy" id="315347"/>
    <lineage>
        <taxon>Eukaryota</taxon>
        <taxon>Viridiplantae</taxon>
        <taxon>Streptophyta</taxon>
        <taxon>Embryophyta</taxon>
        <taxon>Tracheophyta</taxon>
        <taxon>Spermatophyta</taxon>
        <taxon>Magnoliopsida</taxon>
        <taxon>eudicotyledons</taxon>
        <taxon>Gunneridae</taxon>
        <taxon>Pentapetalae</taxon>
        <taxon>asterids</taxon>
        <taxon>lamiids</taxon>
        <taxon>Solanales</taxon>
        <taxon>Solanaceae</taxon>
        <taxon>Solanoideae</taxon>
        <taxon>Solaneae</taxon>
        <taxon>Solanum</taxon>
    </lineage>
</organism>
<gene>
    <name evidence="2" type="ORF">MTR67_035185</name>
</gene>
<dbReference type="EMBL" id="CP133619">
    <property type="protein sequence ID" value="WMV41800.1"/>
    <property type="molecule type" value="Genomic_DNA"/>
</dbReference>
<keyword evidence="3" id="KW-1185">Reference proteome</keyword>
<dbReference type="Proteomes" id="UP001234989">
    <property type="component" value="Chromosome 8"/>
</dbReference>
<evidence type="ECO:0000313" key="2">
    <source>
        <dbReference type="EMBL" id="WMV41800.1"/>
    </source>
</evidence>
<feature type="region of interest" description="Disordered" evidence="1">
    <location>
        <begin position="41"/>
        <end position="77"/>
    </location>
</feature>
<proteinExistence type="predicted"/>
<reference evidence="2" key="1">
    <citation type="submission" date="2023-08" db="EMBL/GenBank/DDBJ databases">
        <title>A de novo genome assembly of Solanum verrucosum Schlechtendal, a Mexican diploid species geographically isolated from the other diploid A-genome species in potato relatives.</title>
        <authorList>
            <person name="Hosaka K."/>
        </authorList>
    </citation>
    <scope>NUCLEOTIDE SEQUENCE</scope>
    <source>
        <tissue evidence="2">Young leaves</tissue>
    </source>
</reference>
<feature type="compositionally biased region" description="Low complexity" evidence="1">
    <location>
        <begin position="45"/>
        <end position="58"/>
    </location>
</feature>
<dbReference type="AlphaFoldDB" id="A0AAF0U9D8"/>
<evidence type="ECO:0000313" key="3">
    <source>
        <dbReference type="Proteomes" id="UP001234989"/>
    </source>
</evidence>
<accession>A0AAF0U9D8</accession>
<name>A0AAF0U9D8_SOLVR</name>